<evidence type="ECO:0000256" key="1">
    <source>
        <dbReference type="ARBA" id="ARBA00022741"/>
    </source>
</evidence>
<dbReference type="PANTHER" id="PTHR43158:SF2">
    <property type="entry name" value="SKFA PEPTIDE EXPORT ATP-BINDING PROTEIN SKFE"/>
    <property type="match status" value="1"/>
</dbReference>
<dbReference type="Proteomes" id="UP000245790">
    <property type="component" value="Unassembled WGS sequence"/>
</dbReference>
<dbReference type="SMART" id="SM00382">
    <property type="entry name" value="AAA"/>
    <property type="match status" value="1"/>
</dbReference>
<evidence type="ECO:0000256" key="2">
    <source>
        <dbReference type="ARBA" id="ARBA00022840"/>
    </source>
</evidence>
<comment type="caution">
    <text evidence="4">The sequence shown here is derived from an EMBL/GenBank/DDBJ whole genome shotgun (WGS) entry which is preliminary data.</text>
</comment>
<feature type="domain" description="ABC transporter" evidence="3">
    <location>
        <begin position="1"/>
        <end position="231"/>
    </location>
</feature>
<sequence>MSLTVTDLKFHYNTSQHCHYHFRLTKGQRVGLIGRNGAGKSTLLKLIAGELSAKSGEVSINGSALTRQPQQYLSKLGYVPDQFPDDKGYRVTDFLTLVLACKNISRSLDDLLADQGLTQLNIGELLPLSLQQLSLGQKQRLSLVQALLSQPECLIMDEPLNGLDPTQQQQFWQILKQQTNNTCALIASHHLVDLAEHCQRLLFIDDHRLVLDLNLDSIKYMAVNTSIINNTKINETDALLHDKVIGFQQEQNFNQYLLQNDSNILLSGKTLTVLTELFRYQASGEWQW</sequence>
<dbReference type="Pfam" id="PF00005">
    <property type="entry name" value="ABC_tran"/>
    <property type="match status" value="1"/>
</dbReference>
<organism evidence="4 5">
    <name type="scientific">Pleionea mediterranea</name>
    <dbReference type="NCBI Taxonomy" id="523701"/>
    <lineage>
        <taxon>Bacteria</taxon>
        <taxon>Pseudomonadati</taxon>
        <taxon>Pseudomonadota</taxon>
        <taxon>Gammaproteobacteria</taxon>
        <taxon>Oceanospirillales</taxon>
        <taxon>Pleioneaceae</taxon>
        <taxon>Pleionea</taxon>
    </lineage>
</organism>
<dbReference type="InterPro" id="IPR027417">
    <property type="entry name" value="P-loop_NTPase"/>
</dbReference>
<keyword evidence="1" id="KW-0547">Nucleotide-binding</keyword>
<dbReference type="OrthoDB" id="9776369at2"/>
<evidence type="ECO:0000313" key="5">
    <source>
        <dbReference type="Proteomes" id="UP000245790"/>
    </source>
</evidence>
<dbReference type="RefSeq" id="WP_109764211.1">
    <property type="nucleotide sequence ID" value="NZ_QGGU01000009.1"/>
</dbReference>
<proteinExistence type="predicted"/>
<accession>A0A316FJ63</accession>
<dbReference type="PANTHER" id="PTHR43158">
    <property type="entry name" value="SKFA PEPTIDE EXPORT ATP-BINDING PROTEIN SKFE"/>
    <property type="match status" value="1"/>
</dbReference>
<gene>
    <name evidence="4" type="ORF">C8D97_10990</name>
</gene>
<dbReference type="AlphaFoldDB" id="A0A316FJ63"/>
<evidence type="ECO:0000313" key="4">
    <source>
        <dbReference type="EMBL" id="PWK48539.1"/>
    </source>
</evidence>
<evidence type="ECO:0000259" key="3">
    <source>
        <dbReference type="PROSITE" id="PS50893"/>
    </source>
</evidence>
<dbReference type="Gene3D" id="3.40.50.300">
    <property type="entry name" value="P-loop containing nucleotide triphosphate hydrolases"/>
    <property type="match status" value="1"/>
</dbReference>
<name>A0A316FJ63_9GAMM</name>
<protein>
    <submittedName>
        <fullName evidence="4">ABC-type multidrug transport system ATPase subunit</fullName>
    </submittedName>
</protein>
<keyword evidence="2" id="KW-0067">ATP-binding</keyword>
<dbReference type="GO" id="GO:0016887">
    <property type="term" value="F:ATP hydrolysis activity"/>
    <property type="evidence" value="ECO:0007669"/>
    <property type="project" value="InterPro"/>
</dbReference>
<keyword evidence="5" id="KW-1185">Reference proteome</keyword>
<dbReference type="CDD" id="cd03230">
    <property type="entry name" value="ABC_DR_subfamily_A"/>
    <property type="match status" value="1"/>
</dbReference>
<dbReference type="EMBL" id="QGGU01000009">
    <property type="protein sequence ID" value="PWK48539.1"/>
    <property type="molecule type" value="Genomic_DNA"/>
</dbReference>
<reference evidence="4 5" key="1">
    <citation type="submission" date="2018-05" db="EMBL/GenBank/DDBJ databases">
        <title>Genomic Encyclopedia of Type Strains, Phase IV (KMG-IV): sequencing the most valuable type-strain genomes for metagenomic binning, comparative biology and taxonomic classification.</title>
        <authorList>
            <person name="Goeker M."/>
        </authorList>
    </citation>
    <scope>NUCLEOTIDE SEQUENCE [LARGE SCALE GENOMIC DNA]</scope>
    <source>
        <strain evidence="4 5">DSM 25350</strain>
    </source>
</reference>
<dbReference type="InterPro" id="IPR003593">
    <property type="entry name" value="AAA+_ATPase"/>
</dbReference>
<dbReference type="PROSITE" id="PS50893">
    <property type="entry name" value="ABC_TRANSPORTER_2"/>
    <property type="match status" value="1"/>
</dbReference>
<dbReference type="SUPFAM" id="SSF52540">
    <property type="entry name" value="P-loop containing nucleoside triphosphate hydrolases"/>
    <property type="match status" value="1"/>
</dbReference>
<dbReference type="InterPro" id="IPR017871">
    <property type="entry name" value="ABC_transporter-like_CS"/>
</dbReference>
<dbReference type="PROSITE" id="PS00211">
    <property type="entry name" value="ABC_TRANSPORTER_1"/>
    <property type="match status" value="1"/>
</dbReference>
<dbReference type="GO" id="GO:0005524">
    <property type="term" value="F:ATP binding"/>
    <property type="evidence" value="ECO:0007669"/>
    <property type="project" value="UniProtKB-KW"/>
</dbReference>
<dbReference type="InterPro" id="IPR003439">
    <property type="entry name" value="ABC_transporter-like_ATP-bd"/>
</dbReference>